<evidence type="ECO:0000313" key="2">
    <source>
        <dbReference type="EMBL" id="GFY69798.1"/>
    </source>
</evidence>
<keyword evidence="3" id="KW-1185">Reference proteome</keyword>
<feature type="region of interest" description="Disordered" evidence="1">
    <location>
        <begin position="1"/>
        <end position="20"/>
    </location>
</feature>
<dbReference type="EMBL" id="BMAV01017810">
    <property type="protein sequence ID" value="GFY69798.1"/>
    <property type="molecule type" value="Genomic_DNA"/>
</dbReference>
<sequence length="95" mass="10598">MADKKRPGQSSTSDDNRQETLPELFALQITQFSPTEAVSMFVEDFVRKQHNAAKKAEEVLSVLFDDTKEGRGNVCYSKVNQYGKNLTLSSPDILG</sequence>
<evidence type="ECO:0000313" key="3">
    <source>
        <dbReference type="Proteomes" id="UP000886998"/>
    </source>
</evidence>
<protein>
    <submittedName>
        <fullName evidence="2">Uncharacterized protein</fullName>
    </submittedName>
</protein>
<name>A0A8X7CIA2_9ARAC</name>
<comment type="caution">
    <text evidence="2">The sequence shown here is derived from an EMBL/GenBank/DDBJ whole genome shotgun (WGS) entry which is preliminary data.</text>
</comment>
<proteinExistence type="predicted"/>
<organism evidence="2 3">
    <name type="scientific">Trichonephila inaurata madagascariensis</name>
    <dbReference type="NCBI Taxonomy" id="2747483"/>
    <lineage>
        <taxon>Eukaryota</taxon>
        <taxon>Metazoa</taxon>
        <taxon>Ecdysozoa</taxon>
        <taxon>Arthropoda</taxon>
        <taxon>Chelicerata</taxon>
        <taxon>Arachnida</taxon>
        <taxon>Araneae</taxon>
        <taxon>Araneomorphae</taxon>
        <taxon>Entelegynae</taxon>
        <taxon>Araneoidea</taxon>
        <taxon>Nephilidae</taxon>
        <taxon>Trichonephila</taxon>
        <taxon>Trichonephila inaurata</taxon>
    </lineage>
</organism>
<gene>
    <name evidence="2" type="ORF">TNIN_434181</name>
</gene>
<reference evidence="2" key="1">
    <citation type="submission" date="2020-08" db="EMBL/GenBank/DDBJ databases">
        <title>Multicomponent nature underlies the extraordinary mechanical properties of spider dragline silk.</title>
        <authorList>
            <person name="Kono N."/>
            <person name="Nakamura H."/>
            <person name="Mori M."/>
            <person name="Yoshida Y."/>
            <person name="Ohtoshi R."/>
            <person name="Malay A.D."/>
            <person name="Moran D.A.P."/>
            <person name="Tomita M."/>
            <person name="Numata K."/>
            <person name="Arakawa K."/>
        </authorList>
    </citation>
    <scope>NUCLEOTIDE SEQUENCE</scope>
</reference>
<accession>A0A8X7CIA2</accession>
<dbReference type="AlphaFoldDB" id="A0A8X7CIA2"/>
<dbReference type="Proteomes" id="UP000886998">
    <property type="component" value="Unassembled WGS sequence"/>
</dbReference>
<evidence type="ECO:0000256" key="1">
    <source>
        <dbReference type="SAM" id="MobiDB-lite"/>
    </source>
</evidence>